<dbReference type="Proteomes" id="UP001164250">
    <property type="component" value="Chromosome 12"/>
</dbReference>
<gene>
    <name evidence="1" type="ORF">Patl1_11324</name>
</gene>
<accession>A0ACC1A0G1</accession>
<protein>
    <submittedName>
        <fullName evidence="1">Uncharacterized protein</fullName>
    </submittedName>
</protein>
<evidence type="ECO:0000313" key="2">
    <source>
        <dbReference type="Proteomes" id="UP001164250"/>
    </source>
</evidence>
<name>A0ACC1A0G1_9ROSI</name>
<proteinExistence type="predicted"/>
<sequence>MVEVVGSGSHVPSIMKILTEFFGKEPRRTINASECVARGCALECAILSPTFKVREFQVNESFPFSIALSWKGSAPEAQNEAADNQQSTIVFPKGLSTGQDLVGDYLKIVWEEKLISILKIVILKMLYHDYQQQFFCYYQILDLLEFTTSSGYTTPGKYIVRGISPCEDYGIYNTYNDSARKHQDH</sequence>
<dbReference type="EMBL" id="CM047908">
    <property type="protein sequence ID" value="KAJ0080945.1"/>
    <property type="molecule type" value="Genomic_DNA"/>
</dbReference>
<comment type="caution">
    <text evidence="1">The sequence shown here is derived from an EMBL/GenBank/DDBJ whole genome shotgun (WGS) entry which is preliminary data.</text>
</comment>
<keyword evidence="2" id="KW-1185">Reference proteome</keyword>
<organism evidence="1 2">
    <name type="scientific">Pistacia atlantica</name>
    <dbReference type="NCBI Taxonomy" id="434234"/>
    <lineage>
        <taxon>Eukaryota</taxon>
        <taxon>Viridiplantae</taxon>
        <taxon>Streptophyta</taxon>
        <taxon>Embryophyta</taxon>
        <taxon>Tracheophyta</taxon>
        <taxon>Spermatophyta</taxon>
        <taxon>Magnoliopsida</taxon>
        <taxon>eudicotyledons</taxon>
        <taxon>Gunneridae</taxon>
        <taxon>Pentapetalae</taxon>
        <taxon>rosids</taxon>
        <taxon>malvids</taxon>
        <taxon>Sapindales</taxon>
        <taxon>Anacardiaceae</taxon>
        <taxon>Pistacia</taxon>
    </lineage>
</organism>
<evidence type="ECO:0000313" key="1">
    <source>
        <dbReference type="EMBL" id="KAJ0080945.1"/>
    </source>
</evidence>
<reference evidence="2" key="1">
    <citation type="journal article" date="2023" name="G3 (Bethesda)">
        <title>Genome assembly and association tests identify interacting loci associated with vigor, precocity, and sex in interspecific pistachio rootstocks.</title>
        <authorList>
            <person name="Palmer W."/>
            <person name="Jacygrad E."/>
            <person name="Sagayaradj S."/>
            <person name="Cavanaugh K."/>
            <person name="Han R."/>
            <person name="Bertier L."/>
            <person name="Beede B."/>
            <person name="Kafkas S."/>
            <person name="Golino D."/>
            <person name="Preece J."/>
            <person name="Michelmore R."/>
        </authorList>
    </citation>
    <scope>NUCLEOTIDE SEQUENCE [LARGE SCALE GENOMIC DNA]</scope>
</reference>